<organism evidence="1 2">
    <name type="scientific">Serratia inhibens</name>
    <dbReference type="NCBI Taxonomy" id="2338073"/>
    <lineage>
        <taxon>Bacteria</taxon>
        <taxon>Pseudomonadati</taxon>
        <taxon>Pseudomonadota</taxon>
        <taxon>Gammaproteobacteria</taxon>
        <taxon>Enterobacterales</taxon>
        <taxon>Yersiniaceae</taxon>
        <taxon>Serratia</taxon>
    </lineage>
</organism>
<dbReference type="EMBL" id="QYYG01000006">
    <property type="protein sequence ID" value="RJF54498.1"/>
    <property type="molecule type" value="Genomic_DNA"/>
</dbReference>
<protein>
    <submittedName>
        <fullName evidence="1">Uncharacterized protein</fullName>
    </submittedName>
</protein>
<evidence type="ECO:0000313" key="1">
    <source>
        <dbReference type="EMBL" id="RJF54498.1"/>
    </source>
</evidence>
<sequence>MKNHPNKHIQAALSYAISQGWFFRSSNGHAFGRLQCSLPEHREHMMSIWSTPKNPEQHAMQIRRKVDQCLAQSGKK</sequence>
<gene>
    <name evidence="1" type="ORF">D4100_18620</name>
</gene>
<comment type="caution">
    <text evidence="1">The sequence shown here is derived from an EMBL/GenBank/DDBJ whole genome shotgun (WGS) entry which is preliminary data.</text>
</comment>
<reference evidence="1 2" key="1">
    <citation type="submission" date="2018-09" db="EMBL/GenBank/DDBJ databases">
        <title>Draft genome of a novel serratia sp. strain with antifungal activity.</title>
        <authorList>
            <person name="Dichmann S.I."/>
            <person name="Park B.P."/>
            <person name="Pathiraja D."/>
            <person name="Choi I.-G."/>
            <person name="Stougaard P."/>
            <person name="Hennessy R.C."/>
        </authorList>
    </citation>
    <scope>NUCLEOTIDE SEQUENCE [LARGE SCALE GENOMIC DNA]</scope>
    <source>
        <strain evidence="1 2">S40</strain>
    </source>
</reference>
<name>A0AA93BVG6_9GAMM</name>
<proteinExistence type="predicted"/>
<accession>A0AA93BVG6</accession>
<dbReference type="RefSeq" id="WP_071919919.1">
    <property type="nucleotide sequence ID" value="NZ_QYYG01000006.1"/>
</dbReference>
<dbReference type="Proteomes" id="UP000284338">
    <property type="component" value="Unassembled WGS sequence"/>
</dbReference>
<dbReference type="AlphaFoldDB" id="A0AA93BVG6"/>
<evidence type="ECO:0000313" key="2">
    <source>
        <dbReference type="Proteomes" id="UP000284338"/>
    </source>
</evidence>
<keyword evidence="2" id="KW-1185">Reference proteome</keyword>